<dbReference type="Gene3D" id="3.30.2010.20">
    <property type="match status" value="1"/>
</dbReference>
<keyword evidence="1" id="KW-0645">Protease</keyword>
<dbReference type="SUPFAM" id="SSF55486">
    <property type="entry name" value="Metalloproteases ('zincins'), catalytic domain"/>
    <property type="match status" value="1"/>
</dbReference>
<reference evidence="1 2" key="1">
    <citation type="submission" date="2018-12" db="EMBL/GenBank/DDBJ databases">
        <title>Complete Genome Sequence of Glutamicibacter creatinolyticus strain LGCM259,isolated from an abscess of a 12-year-old mare in Italy.</title>
        <authorList>
            <person name="Santos R.G."/>
            <person name="Silva A.L."/>
            <person name="Seyffert N."/>
            <person name="Castro T.L.P."/>
            <person name="Attili A.R."/>
            <person name="Rifici C."/>
            <person name="Mazzullo G."/>
            <person name="Brenig B."/>
            <person name="Venanzi F."/>
            <person name="Azevedo V."/>
        </authorList>
    </citation>
    <scope>NUCLEOTIDE SEQUENCE [LARGE SCALE GENOMIC DNA]</scope>
    <source>
        <strain evidence="1 2">LGCM 259</strain>
    </source>
</reference>
<keyword evidence="2" id="KW-1185">Reference proteome</keyword>
<evidence type="ECO:0000313" key="1">
    <source>
        <dbReference type="EMBL" id="QCY45950.1"/>
    </source>
</evidence>
<dbReference type="AlphaFoldDB" id="A0A5B7WRX1"/>
<sequence>MPDEEFDELVRQAIEAIPASAQRMMDNVAFFIEDEYEPLPGEPENTEILGIYEGIALTERDHDWAAGAMPDRIIIFKNPTLRVCRSPEEVVREVGITVMHELAHHFGIDDARLHELGWG</sequence>
<dbReference type="GO" id="GO:0006508">
    <property type="term" value="P:proteolysis"/>
    <property type="evidence" value="ECO:0007669"/>
    <property type="project" value="UniProtKB-KW"/>
</dbReference>
<dbReference type="KEGG" id="gcr:GcLGCM259_0162"/>
<dbReference type="InterPro" id="IPR038555">
    <property type="entry name" value="Zincin_1_sf"/>
</dbReference>
<organism evidence="1 2">
    <name type="scientific">Glutamicibacter creatinolyticus</name>
    <dbReference type="NCBI Taxonomy" id="162496"/>
    <lineage>
        <taxon>Bacteria</taxon>
        <taxon>Bacillati</taxon>
        <taxon>Actinomycetota</taxon>
        <taxon>Actinomycetes</taxon>
        <taxon>Micrococcales</taxon>
        <taxon>Micrococcaceae</taxon>
        <taxon>Glutamicibacter</taxon>
    </lineage>
</organism>
<evidence type="ECO:0000313" key="2">
    <source>
        <dbReference type="Proteomes" id="UP000307000"/>
    </source>
</evidence>
<gene>
    <name evidence="1" type="ORF">GcLGCM259_0162</name>
</gene>
<proteinExistence type="predicted"/>
<dbReference type="Pfam" id="PF06262">
    <property type="entry name" value="Zincin_1"/>
    <property type="match status" value="1"/>
</dbReference>
<dbReference type="CDD" id="cd12952">
    <property type="entry name" value="MMP_ACEL2062"/>
    <property type="match status" value="1"/>
</dbReference>
<keyword evidence="1" id="KW-0378">Hydrolase</keyword>
<dbReference type="Proteomes" id="UP000307000">
    <property type="component" value="Chromosome"/>
</dbReference>
<dbReference type="EMBL" id="CP034412">
    <property type="protein sequence ID" value="QCY45950.1"/>
    <property type="molecule type" value="Genomic_DNA"/>
</dbReference>
<name>A0A5B7WRX1_9MICC</name>
<protein>
    <submittedName>
        <fullName evidence="1">Zn-dependent protease with MMP-like domain</fullName>
    </submittedName>
</protein>
<dbReference type="InterPro" id="IPR010428">
    <property type="entry name" value="Zincin_1"/>
</dbReference>
<accession>A0A5B7WRX1</accession>
<dbReference type="GO" id="GO:0008233">
    <property type="term" value="F:peptidase activity"/>
    <property type="evidence" value="ECO:0007669"/>
    <property type="project" value="UniProtKB-KW"/>
</dbReference>